<accession>A0A1G2CTQ6</accession>
<evidence type="ECO:0000313" key="8">
    <source>
        <dbReference type="Proteomes" id="UP000178841"/>
    </source>
</evidence>
<dbReference type="InterPro" id="IPR036402">
    <property type="entry name" value="EF-Ts_dimer_sf"/>
</dbReference>
<dbReference type="PANTHER" id="PTHR11741">
    <property type="entry name" value="ELONGATION FACTOR TS"/>
    <property type="match status" value="1"/>
</dbReference>
<evidence type="ECO:0000256" key="5">
    <source>
        <dbReference type="HAMAP-Rule" id="MF_00050"/>
    </source>
</evidence>
<comment type="function">
    <text evidence="5">Associates with the EF-Tu.GDP complex and induces the exchange of GDP to GTP. It remains bound to the aminoacyl-tRNA.EF-Tu.GTP complex up to the GTP hydrolysis stage on the ribosome.</text>
</comment>
<dbReference type="HAMAP" id="MF_00050">
    <property type="entry name" value="EF_Ts"/>
    <property type="match status" value="1"/>
</dbReference>
<dbReference type="SUPFAM" id="SSF54713">
    <property type="entry name" value="Elongation factor Ts (EF-Ts), dimerisation domain"/>
    <property type="match status" value="1"/>
</dbReference>
<dbReference type="AlphaFoldDB" id="A0A1G2CTQ6"/>
<comment type="similarity">
    <text evidence="1 5">Belongs to the EF-Ts family.</text>
</comment>
<keyword evidence="3 5" id="KW-0251">Elongation factor</keyword>
<comment type="caution">
    <text evidence="7">The sequence shown here is derived from an EMBL/GenBank/DDBJ whole genome shotgun (WGS) entry which is preliminary data.</text>
</comment>
<evidence type="ECO:0000256" key="3">
    <source>
        <dbReference type="ARBA" id="ARBA00022768"/>
    </source>
</evidence>
<keyword evidence="4 5" id="KW-0648">Protein biosynthesis</keyword>
<feature type="domain" description="Translation elongation factor EFTs/EF1B dimerisation" evidence="6">
    <location>
        <begin position="57"/>
        <end position="193"/>
    </location>
</feature>
<dbReference type="Pfam" id="PF00889">
    <property type="entry name" value="EF_TS"/>
    <property type="match status" value="1"/>
</dbReference>
<dbReference type="STRING" id="1798657.A2648_00650"/>
<evidence type="ECO:0000259" key="6">
    <source>
        <dbReference type="Pfam" id="PF00889"/>
    </source>
</evidence>
<dbReference type="InterPro" id="IPR009060">
    <property type="entry name" value="UBA-like_sf"/>
</dbReference>
<dbReference type="GO" id="GO:0005737">
    <property type="term" value="C:cytoplasm"/>
    <property type="evidence" value="ECO:0007669"/>
    <property type="project" value="UniProtKB-SubCell"/>
</dbReference>
<comment type="subcellular location">
    <subcellularLocation>
        <location evidence="5">Cytoplasm</location>
    </subcellularLocation>
</comment>
<dbReference type="SUPFAM" id="SSF46934">
    <property type="entry name" value="UBA-like"/>
    <property type="match status" value="1"/>
</dbReference>
<name>A0A1G2CTQ6_9BACT</name>
<dbReference type="InterPro" id="IPR001816">
    <property type="entry name" value="Transl_elong_EFTs/EF1B"/>
</dbReference>
<dbReference type="Gene3D" id="1.10.286.20">
    <property type="match status" value="1"/>
</dbReference>
<protein>
    <recommendedName>
        <fullName evidence="2 5">Elongation factor Ts</fullName>
        <shortName evidence="5">EF-Ts</shortName>
    </recommendedName>
</protein>
<sequence length="197" mass="22360">MITTEQIKKLRDATGVSIMQCKRALEEAEGDMKKALVVLNRKSHNLSSKKAGREFGSGAVQSYIHNTGTVGAMVVLSCETDFVAKNEDFKALAYEIAMQIAATDPIFLKQEDIKEEDIVPVREMMKKEVSDLKKDEEMKGKILQGKIDDYFKEKILLEQTFIKDESLTIKNMVERAIQKFGERIEITKFVRYSAPSK</sequence>
<dbReference type="GO" id="GO:0003746">
    <property type="term" value="F:translation elongation factor activity"/>
    <property type="evidence" value="ECO:0007669"/>
    <property type="project" value="UniProtKB-UniRule"/>
</dbReference>
<evidence type="ECO:0000256" key="2">
    <source>
        <dbReference type="ARBA" id="ARBA00016956"/>
    </source>
</evidence>
<evidence type="ECO:0000313" key="7">
    <source>
        <dbReference type="EMBL" id="OGZ04592.1"/>
    </source>
</evidence>
<keyword evidence="5" id="KW-0963">Cytoplasm</keyword>
<dbReference type="Gene3D" id="3.30.479.20">
    <property type="entry name" value="Elongation factor Ts, dimerisation domain"/>
    <property type="match status" value="1"/>
</dbReference>
<dbReference type="CDD" id="cd14275">
    <property type="entry name" value="UBA_EF-Ts"/>
    <property type="match status" value="1"/>
</dbReference>
<dbReference type="EMBL" id="MHLH01000004">
    <property type="protein sequence ID" value="OGZ04592.1"/>
    <property type="molecule type" value="Genomic_DNA"/>
</dbReference>
<dbReference type="InterPro" id="IPR014039">
    <property type="entry name" value="Transl_elong_EFTs/EF1B_dimer"/>
</dbReference>
<dbReference type="FunFam" id="1.10.8.10:FF:000001">
    <property type="entry name" value="Elongation factor Ts"/>
    <property type="match status" value="1"/>
</dbReference>
<evidence type="ECO:0000256" key="4">
    <source>
        <dbReference type="ARBA" id="ARBA00022917"/>
    </source>
</evidence>
<dbReference type="Gene3D" id="1.10.8.10">
    <property type="entry name" value="DNA helicase RuvA subunit, C-terminal domain"/>
    <property type="match status" value="1"/>
</dbReference>
<organism evidence="7 8">
    <name type="scientific">Candidatus Lloydbacteria bacterium RIFCSPHIGHO2_01_FULL_41_20</name>
    <dbReference type="NCBI Taxonomy" id="1798657"/>
    <lineage>
        <taxon>Bacteria</taxon>
        <taxon>Candidatus Lloydiibacteriota</taxon>
    </lineage>
</organism>
<dbReference type="PANTHER" id="PTHR11741:SF0">
    <property type="entry name" value="ELONGATION FACTOR TS, MITOCHONDRIAL"/>
    <property type="match status" value="1"/>
</dbReference>
<gene>
    <name evidence="5" type="primary">tsf</name>
    <name evidence="7" type="ORF">A2648_00650</name>
</gene>
<proteinExistence type="inferred from homology"/>
<dbReference type="Proteomes" id="UP000178841">
    <property type="component" value="Unassembled WGS sequence"/>
</dbReference>
<reference evidence="7 8" key="1">
    <citation type="journal article" date="2016" name="Nat. Commun.">
        <title>Thousands of microbial genomes shed light on interconnected biogeochemical processes in an aquifer system.</title>
        <authorList>
            <person name="Anantharaman K."/>
            <person name="Brown C.T."/>
            <person name="Hug L.A."/>
            <person name="Sharon I."/>
            <person name="Castelle C.J."/>
            <person name="Probst A.J."/>
            <person name="Thomas B.C."/>
            <person name="Singh A."/>
            <person name="Wilkins M.J."/>
            <person name="Karaoz U."/>
            <person name="Brodie E.L."/>
            <person name="Williams K.H."/>
            <person name="Hubbard S.S."/>
            <person name="Banfield J.F."/>
        </authorList>
    </citation>
    <scope>NUCLEOTIDE SEQUENCE [LARGE SCALE GENOMIC DNA]</scope>
</reference>
<evidence type="ECO:0000256" key="1">
    <source>
        <dbReference type="ARBA" id="ARBA00005532"/>
    </source>
</evidence>
<feature type="region of interest" description="Involved in Mg(2+) ion dislocation from EF-Tu" evidence="5">
    <location>
        <begin position="80"/>
        <end position="83"/>
    </location>
</feature>